<proteinExistence type="predicted"/>
<keyword evidence="3" id="KW-0862">Zinc</keyword>
<dbReference type="HOGENOM" id="CLU_094262_2_0_1"/>
<keyword evidence="1" id="KW-0479">Metal-binding</keyword>
<evidence type="ECO:0000313" key="6">
    <source>
        <dbReference type="EMBL" id="EMD33919.1"/>
    </source>
</evidence>
<dbReference type="PROSITE" id="PS50865">
    <property type="entry name" value="ZF_MYND_2"/>
    <property type="match status" value="1"/>
</dbReference>
<dbReference type="Proteomes" id="UP000016930">
    <property type="component" value="Unassembled WGS sequence"/>
</dbReference>
<dbReference type="OrthoDB" id="341421at2759"/>
<name>M2PDP2_CERS8</name>
<reference evidence="6 7" key="1">
    <citation type="journal article" date="2012" name="Proc. Natl. Acad. Sci. U.S.A.">
        <title>Comparative genomics of Ceriporiopsis subvermispora and Phanerochaete chrysosporium provide insight into selective ligninolysis.</title>
        <authorList>
            <person name="Fernandez-Fueyo E."/>
            <person name="Ruiz-Duenas F.J."/>
            <person name="Ferreira P."/>
            <person name="Floudas D."/>
            <person name="Hibbett D.S."/>
            <person name="Canessa P."/>
            <person name="Larrondo L.F."/>
            <person name="James T.Y."/>
            <person name="Seelenfreund D."/>
            <person name="Lobos S."/>
            <person name="Polanco R."/>
            <person name="Tello M."/>
            <person name="Honda Y."/>
            <person name="Watanabe T."/>
            <person name="Watanabe T."/>
            <person name="Ryu J.S."/>
            <person name="Kubicek C.P."/>
            <person name="Schmoll M."/>
            <person name="Gaskell J."/>
            <person name="Hammel K.E."/>
            <person name="St John F.J."/>
            <person name="Vanden Wymelenberg A."/>
            <person name="Sabat G."/>
            <person name="Splinter BonDurant S."/>
            <person name="Syed K."/>
            <person name="Yadav J.S."/>
            <person name="Doddapaneni H."/>
            <person name="Subramanian V."/>
            <person name="Lavin J.L."/>
            <person name="Oguiza J.A."/>
            <person name="Perez G."/>
            <person name="Pisabarro A.G."/>
            <person name="Ramirez L."/>
            <person name="Santoyo F."/>
            <person name="Master E."/>
            <person name="Coutinho P.M."/>
            <person name="Henrissat B."/>
            <person name="Lombard V."/>
            <person name="Magnuson J.K."/>
            <person name="Kuees U."/>
            <person name="Hori C."/>
            <person name="Igarashi K."/>
            <person name="Samejima M."/>
            <person name="Held B.W."/>
            <person name="Barry K.W."/>
            <person name="LaButti K.M."/>
            <person name="Lapidus A."/>
            <person name="Lindquist E.A."/>
            <person name="Lucas S.M."/>
            <person name="Riley R."/>
            <person name="Salamov A.A."/>
            <person name="Hoffmeister D."/>
            <person name="Schwenk D."/>
            <person name="Hadar Y."/>
            <person name="Yarden O."/>
            <person name="de Vries R.P."/>
            <person name="Wiebenga A."/>
            <person name="Stenlid J."/>
            <person name="Eastwood D."/>
            <person name="Grigoriev I.V."/>
            <person name="Berka R.M."/>
            <person name="Blanchette R.A."/>
            <person name="Kersten P."/>
            <person name="Martinez A.T."/>
            <person name="Vicuna R."/>
            <person name="Cullen D."/>
        </authorList>
    </citation>
    <scope>NUCLEOTIDE SEQUENCE [LARGE SCALE GENOMIC DNA]</scope>
    <source>
        <strain evidence="6 7">B</strain>
    </source>
</reference>
<gene>
    <name evidence="6" type="ORF">CERSUDRAFT_117450</name>
</gene>
<dbReference type="AlphaFoldDB" id="M2PDP2"/>
<organism evidence="6 7">
    <name type="scientific">Ceriporiopsis subvermispora (strain B)</name>
    <name type="common">White-rot fungus</name>
    <name type="synonym">Gelatoporia subvermispora</name>
    <dbReference type="NCBI Taxonomy" id="914234"/>
    <lineage>
        <taxon>Eukaryota</taxon>
        <taxon>Fungi</taxon>
        <taxon>Dikarya</taxon>
        <taxon>Basidiomycota</taxon>
        <taxon>Agaricomycotina</taxon>
        <taxon>Agaricomycetes</taxon>
        <taxon>Polyporales</taxon>
        <taxon>Gelatoporiaceae</taxon>
        <taxon>Gelatoporia</taxon>
    </lineage>
</organism>
<evidence type="ECO:0000259" key="5">
    <source>
        <dbReference type="PROSITE" id="PS50865"/>
    </source>
</evidence>
<evidence type="ECO:0000256" key="2">
    <source>
        <dbReference type="ARBA" id="ARBA00022771"/>
    </source>
</evidence>
<dbReference type="SUPFAM" id="SSF144232">
    <property type="entry name" value="HIT/MYND zinc finger-like"/>
    <property type="match status" value="1"/>
</dbReference>
<dbReference type="PROSITE" id="PS01360">
    <property type="entry name" value="ZF_MYND_1"/>
    <property type="match status" value="1"/>
</dbReference>
<evidence type="ECO:0000313" key="7">
    <source>
        <dbReference type="Proteomes" id="UP000016930"/>
    </source>
</evidence>
<evidence type="ECO:0000256" key="1">
    <source>
        <dbReference type="ARBA" id="ARBA00022723"/>
    </source>
</evidence>
<dbReference type="STRING" id="914234.M2PDP2"/>
<keyword evidence="7" id="KW-1185">Reference proteome</keyword>
<dbReference type="InterPro" id="IPR002893">
    <property type="entry name" value="Znf_MYND"/>
</dbReference>
<accession>M2PDP2</accession>
<evidence type="ECO:0000256" key="3">
    <source>
        <dbReference type="ARBA" id="ARBA00022833"/>
    </source>
</evidence>
<dbReference type="GO" id="GO:0008270">
    <property type="term" value="F:zinc ion binding"/>
    <property type="evidence" value="ECO:0007669"/>
    <property type="project" value="UniProtKB-KW"/>
</dbReference>
<dbReference type="EMBL" id="KB445804">
    <property type="protein sequence ID" value="EMD33919.1"/>
    <property type="molecule type" value="Genomic_DNA"/>
</dbReference>
<sequence>MFPGPSSSKNLQPTIASQCQHCSKSQTEGVNLLKCAGCGNAVYCSKDCQRAAWPAHKGTCKSRSQSGSTHDAQTKLLFQYMHENRSALFDAASSALDLHADPERGKHYMFVVFVAPRPQPAPVEKAYTFVRAQVLPIVGTVLNSQQERDVQVNLANTTKNLRMVVPNAPAAFLVSMVCPEQGTVGGSYHVTPNVGGIRRDLLWEDMLRTELNEGILF</sequence>
<dbReference type="Pfam" id="PF01753">
    <property type="entry name" value="zf-MYND"/>
    <property type="match status" value="1"/>
</dbReference>
<evidence type="ECO:0000256" key="4">
    <source>
        <dbReference type="PROSITE-ProRule" id="PRU00134"/>
    </source>
</evidence>
<feature type="domain" description="MYND-type" evidence="5">
    <location>
        <begin position="19"/>
        <end position="60"/>
    </location>
</feature>
<protein>
    <recommendedName>
        <fullName evidence="5">MYND-type domain-containing protein</fullName>
    </recommendedName>
</protein>
<keyword evidence="2 4" id="KW-0863">Zinc-finger</keyword>
<dbReference type="Gene3D" id="6.10.140.2220">
    <property type="match status" value="1"/>
</dbReference>